<feature type="region of interest" description="Disordered" evidence="1">
    <location>
        <begin position="61"/>
        <end position="88"/>
    </location>
</feature>
<dbReference type="OrthoDB" id="5101916at2759"/>
<dbReference type="AlphaFoldDB" id="A0A6A6ESQ6"/>
<dbReference type="EMBL" id="ML994614">
    <property type="protein sequence ID" value="KAF2192926.1"/>
    <property type="molecule type" value="Genomic_DNA"/>
</dbReference>
<protein>
    <submittedName>
        <fullName evidence="2">Uncharacterized protein</fullName>
    </submittedName>
</protein>
<evidence type="ECO:0000313" key="3">
    <source>
        <dbReference type="Proteomes" id="UP000800200"/>
    </source>
</evidence>
<evidence type="ECO:0000256" key="1">
    <source>
        <dbReference type="SAM" id="MobiDB-lite"/>
    </source>
</evidence>
<dbReference type="Proteomes" id="UP000800200">
    <property type="component" value="Unassembled WGS sequence"/>
</dbReference>
<name>A0A6A6ESQ6_9PEZI</name>
<proteinExistence type="predicted"/>
<evidence type="ECO:0000313" key="2">
    <source>
        <dbReference type="EMBL" id="KAF2192926.1"/>
    </source>
</evidence>
<keyword evidence="3" id="KW-1185">Reference proteome</keyword>
<organism evidence="2 3">
    <name type="scientific">Zopfia rhizophila CBS 207.26</name>
    <dbReference type="NCBI Taxonomy" id="1314779"/>
    <lineage>
        <taxon>Eukaryota</taxon>
        <taxon>Fungi</taxon>
        <taxon>Dikarya</taxon>
        <taxon>Ascomycota</taxon>
        <taxon>Pezizomycotina</taxon>
        <taxon>Dothideomycetes</taxon>
        <taxon>Dothideomycetes incertae sedis</taxon>
        <taxon>Zopfiaceae</taxon>
        <taxon>Zopfia</taxon>
    </lineage>
</organism>
<gene>
    <name evidence="2" type="ORF">K469DRAFT_795136</name>
</gene>
<sequence>MESWEAPSHGVPLQVYARLERNEPSVWEKVRTAQLVPPTERGLEGESTDVREVLAALERGDDIAGGQAVSDGQDKLDSEDGRGEAEADVDDTAAVIHEISSSGMFALDAAPDIADQEKLRYVCGALGYDAGQEGQAGLAWVGSGEGGAKKGRSRISLYLAVKSLPTRLTRDFLLGLFRRCFRWAVEVRDRRKRAWRMGRERLGSSILSFRTSCTMESSIQSDAEVQAFRANLRSTDDANKFQTCMEMRDKLLERQTELEWLFSCIEEVMEEECPQYKGGEE</sequence>
<reference evidence="2" key="1">
    <citation type="journal article" date="2020" name="Stud. Mycol.">
        <title>101 Dothideomycetes genomes: a test case for predicting lifestyles and emergence of pathogens.</title>
        <authorList>
            <person name="Haridas S."/>
            <person name="Albert R."/>
            <person name="Binder M."/>
            <person name="Bloem J."/>
            <person name="Labutti K."/>
            <person name="Salamov A."/>
            <person name="Andreopoulos B."/>
            <person name="Baker S."/>
            <person name="Barry K."/>
            <person name="Bills G."/>
            <person name="Bluhm B."/>
            <person name="Cannon C."/>
            <person name="Castanera R."/>
            <person name="Culley D."/>
            <person name="Daum C."/>
            <person name="Ezra D."/>
            <person name="Gonzalez J."/>
            <person name="Henrissat B."/>
            <person name="Kuo A."/>
            <person name="Liang C."/>
            <person name="Lipzen A."/>
            <person name="Lutzoni F."/>
            <person name="Magnuson J."/>
            <person name="Mondo S."/>
            <person name="Nolan M."/>
            <person name="Ohm R."/>
            <person name="Pangilinan J."/>
            <person name="Park H.-J."/>
            <person name="Ramirez L."/>
            <person name="Alfaro M."/>
            <person name="Sun H."/>
            <person name="Tritt A."/>
            <person name="Yoshinaga Y."/>
            <person name="Zwiers L.-H."/>
            <person name="Turgeon B."/>
            <person name="Goodwin S."/>
            <person name="Spatafora J."/>
            <person name="Crous P."/>
            <person name="Grigoriev I."/>
        </authorList>
    </citation>
    <scope>NUCLEOTIDE SEQUENCE</scope>
    <source>
        <strain evidence="2">CBS 207.26</strain>
    </source>
</reference>
<accession>A0A6A6ESQ6</accession>
<feature type="compositionally biased region" description="Basic and acidic residues" evidence="1">
    <location>
        <begin position="72"/>
        <end position="85"/>
    </location>
</feature>